<keyword evidence="4" id="KW-0546">Nucleotide metabolism</keyword>
<evidence type="ECO:0000259" key="6">
    <source>
        <dbReference type="Pfam" id="PF00692"/>
    </source>
</evidence>
<dbReference type="NCBIfam" id="TIGR00576">
    <property type="entry name" value="dut"/>
    <property type="match status" value="1"/>
</dbReference>
<dbReference type="Proteomes" id="UP000748991">
    <property type="component" value="Unassembled WGS sequence"/>
</dbReference>
<dbReference type="InterPro" id="IPR008181">
    <property type="entry name" value="dUTPase"/>
</dbReference>
<evidence type="ECO:0000256" key="2">
    <source>
        <dbReference type="ARBA" id="ARBA00012379"/>
    </source>
</evidence>
<evidence type="ECO:0000256" key="1">
    <source>
        <dbReference type="ARBA" id="ARBA00006581"/>
    </source>
</evidence>
<dbReference type="GO" id="GO:0006226">
    <property type="term" value="P:dUMP biosynthetic process"/>
    <property type="evidence" value="ECO:0007669"/>
    <property type="project" value="InterPro"/>
</dbReference>
<dbReference type="GO" id="GO:0004170">
    <property type="term" value="F:dUTP diphosphatase activity"/>
    <property type="evidence" value="ECO:0007669"/>
    <property type="project" value="UniProtKB-EC"/>
</dbReference>
<feature type="domain" description="dUTPase-like" evidence="6">
    <location>
        <begin position="12"/>
        <end position="141"/>
    </location>
</feature>
<dbReference type="Pfam" id="PF00692">
    <property type="entry name" value="dUTPase"/>
    <property type="match status" value="1"/>
</dbReference>
<gene>
    <name evidence="7" type="primary">dut</name>
    <name evidence="7" type="ORF">KH327_05970</name>
</gene>
<comment type="catalytic activity">
    <reaction evidence="5">
        <text>dUTP + H2O = dUMP + diphosphate + H(+)</text>
        <dbReference type="Rhea" id="RHEA:10248"/>
        <dbReference type="ChEBI" id="CHEBI:15377"/>
        <dbReference type="ChEBI" id="CHEBI:15378"/>
        <dbReference type="ChEBI" id="CHEBI:33019"/>
        <dbReference type="ChEBI" id="CHEBI:61555"/>
        <dbReference type="ChEBI" id="CHEBI:246422"/>
        <dbReference type="EC" id="3.6.1.23"/>
    </reaction>
</comment>
<dbReference type="EC" id="3.6.1.23" evidence="2"/>
<organism evidence="7 8">
    <name type="scientific">Peptoniphilus harei</name>
    <dbReference type="NCBI Taxonomy" id="54005"/>
    <lineage>
        <taxon>Bacteria</taxon>
        <taxon>Bacillati</taxon>
        <taxon>Bacillota</taxon>
        <taxon>Tissierellia</taxon>
        <taxon>Tissierellales</taxon>
        <taxon>Peptoniphilaceae</taxon>
        <taxon>Peptoniphilus</taxon>
    </lineage>
</organism>
<evidence type="ECO:0000313" key="7">
    <source>
        <dbReference type="EMBL" id="MBS6535360.1"/>
    </source>
</evidence>
<sequence length="143" mass="15950">MKNINYVSPYVLEKGRESDSGYDLRFQSIKDKEVNTIGCLETVLIHTGLYLELPDDIEVQVRPKSSLSSKGLLVHFGTVDSGYRGEVLVAMTNLNNGEVEFEDNRKIAQIVFSKKTDVELDKVEVINKETDRGEGGFGSTGKF</sequence>
<dbReference type="NCBIfam" id="NF001862">
    <property type="entry name" value="PRK00601.1"/>
    <property type="match status" value="1"/>
</dbReference>
<evidence type="ECO:0000256" key="5">
    <source>
        <dbReference type="ARBA" id="ARBA00047686"/>
    </source>
</evidence>
<keyword evidence="3 7" id="KW-0378">Hydrolase</keyword>
<reference evidence="7" key="1">
    <citation type="submission" date="2021-02" db="EMBL/GenBank/DDBJ databases">
        <title>Infant gut strain persistence is associated with maternal origin, phylogeny, and functional potential including surface adhesion and iron acquisition.</title>
        <authorList>
            <person name="Lou Y.C."/>
        </authorList>
    </citation>
    <scope>NUCLEOTIDE SEQUENCE</scope>
    <source>
        <strain evidence="7">L3_060_052G1_dasL3_060_052G1_concoct_1</strain>
    </source>
</reference>
<evidence type="ECO:0000313" key="8">
    <source>
        <dbReference type="Proteomes" id="UP000748991"/>
    </source>
</evidence>
<dbReference type="InterPro" id="IPR036157">
    <property type="entry name" value="dUTPase-like_sf"/>
</dbReference>
<proteinExistence type="inferred from homology"/>
<protein>
    <recommendedName>
        <fullName evidence="2">dUTP diphosphatase</fullName>
        <ecNumber evidence="2">3.6.1.23</ecNumber>
    </recommendedName>
</protein>
<evidence type="ECO:0000256" key="3">
    <source>
        <dbReference type="ARBA" id="ARBA00022801"/>
    </source>
</evidence>
<dbReference type="PANTHER" id="PTHR11241:SF0">
    <property type="entry name" value="DEOXYURIDINE 5'-TRIPHOSPHATE NUCLEOTIDOHYDROLASE"/>
    <property type="match status" value="1"/>
</dbReference>
<dbReference type="RefSeq" id="WP_278637922.1">
    <property type="nucleotide sequence ID" value="NZ_JAGZZP010000010.1"/>
</dbReference>
<dbReference type="EMBL" id="JAGZZP010000010">
    <property type="protein sequence ID" value="MBS6535360.1"/>
    <property type="molecule type" value="Genomic_DNA"/>
</dbReference>
<name>A0A943SNW3_9FIRM</name>
<dbReference type="PANTHER" id="PTHR11241">
    <property type="entry name" value="DEOXYURIDINE 5'-TRIPHOSPHATE NUCLEOTIDOHYDROLASE"/>
    <property type="match status" value="1"/>
</dbReference>
<dbReference type="SUPFAM" id="SSF51283">
    <property type="entry name" value="dUTPase-like"/>
    <property type="match status" value="1"/>
</dbReference>
<dbReference type="AlphaFoldDB" id="A0A943SNW3"/>
<dbReference type="GO" id="GO:0000287">
    <property type="term" value="F:magnesium ion binding"/>
    <property type="evidence" value="ECO:0007669"/>
    <property type="project" value="InterPro"/>
</dbReference>
<accession>A0A943SNW3</accession>
<evidence type="ECO:0000256" key="4">
    <source>
        <dbReference type="ARBA" id="ARBA00023080"/>
    </source>
</evidence>
<dbReference type="InterPro" id="IPR033704">
    <property type="entry name" value="dUTPase_trimeric"/>
</dbReference>
<dbReference type="CDD" id="cd07557">
    <property type="entry name" value="trimeric_dUTPase"/>
    <property type="match status" value="1"/>
</dbReference>
<dbReference type="GO" id="GO:0046081">
    <property type="term" value="P:dUTP catabolic process"/>
    <property type="evidence" value="ECO:0007669"/>
    <property type="project" value="InterPro"/>
</dbReference>
<dbReference type="InterPro" id="IPR029054">
    <property type="entry name" value="dUTPase-like"/>
</dbReference>
<dbReference type="Gene3D" id="2.70.40.10">
    <property type="match status" value="1"/>
</dbReference>
<comment type="similarity">
    <text evidence="1">Belongs to the dUTPase family.</text>
</comment>
<comment type="caution">
    <text evidence="7">The sequence shown here is derived from an EMBL/GenBank/DDBJ whole genome shotgun (WGS) entry which is preliminary data.</text>
</comment>